<gene>
    <name evidence="4" type="ORF">V5799_014093</name>
</gene>
<keyword evidence="5" id="KW-1185">Reference proteome</keyword>
<dbReference type="Pfam" id="PF00089">
    <property type="entry name" value="Trypsin"/>
    <property type="match status" value="1"/>
</dbReference>
<organism evidence="4 5">
    <name type="scientific">Amblyomma americanum</name>
    <name type="common">Lone star tick</name>
    <dbReference type="NCBI Taxonomy" id="6943"/>
    <lineage>
        <taxon>Eukaryota</taxon>
        <taxon>Metazoa</taxon>
        <taxon>Ecdysozoa</taxon>
        <taxon>Arthropoda</taxon>
        <taxon>Chelicerata</taxon>
        <taxon>Arachnida</taxon>
        <taxon>Acari</taxon>
        <taxon>Parasitiformes</taxon>
        <taxon>Ixodida</taxon>
        <taxon>Ixodoidea</taxon>
        <taxon>Ixodidae</taxon>
        <taxon>Amblyomminae</taxon>
        <taxon>Amblyomma</taxon>
    </lineage>
</organism>
<comment type="similarity">
    <text evidence="2">Belongs to the peptidase S1 family. CLIP subfamily.</text>
</comment>
<sequence length="227" mass="25272">MVFLQVRYRTIVTRCAGAILTSRHILTAGHCTIWTNNQRATSIIMLYGAAKFFNGTKVGVKYFYRHEDFDFSTFKNDLAVLYVEKPFKLGPSTRTICLPQKPQSIVGETVVVAGWGVTVENGTGSPVLRYTTQVVWENNRCVQGLAGIGFYTPEQICAYKKGSDACQGDSGAPLMLKRGHTYEVVGLVSFGDGCNLEGVPGVYTNIQQYLPWIRNAVQNTEKYEFIE</sequence>
<dbReference type="InterPro" id="IPR018114">
    <property type="entry name" value="TRYPSIN_HIS"/>
</dbReference>
<dbReference type="PROSITE" id="PS00134">
    <property type="entry name" value="TRYPSIN_HIS"/>
    <property type="match status" value="1"/>
</dbReference>
<comment type="caution">
    <text evidence="4">The sequence shown here is derived from an EMBL/GenBank/DDBJ whole genome shotgun (WGS) entry which is preliminary data.</text>
</comment>
<dbReference type="SUPFAM" id="SSF50494">
    <property type="entry name" value="Trypsin-like serine proteases"/>
    <property type="match status" value="1"/>
</dbReference>
<dbReference type="SMART" id="SM00020">
    <property type="entry name" value="Tryp_SPc"/>
    <property type="match status" value="1"/>
</dbReference>
<evidence type="ECO:0000259" key="3">
    <source>
        <dbReference type="PROSITE" id="PS50240"/>
    </source>
</evidence>
<keyword evidence="1" id="KW-1015">Disulfide bond</keyword>
<dbReference type="Gene3D" id="2.40.10.10">
    <property type="entry name" value="Trypsin-like serine proteases"/>
    <property type="match status" value="1"/>
</dbReference>
<dbReference type="InterPro" id="IPR043504">
    <property type="entry name" value="Peptidase_S1_PA_chymotrypsin"/>
</dbReference>
<evidence type="ECO:0000256" key="1">
    <source>
        <dbReference type="ARBA" id="ARBA00023157"/>
    </source>
</evidence>
<dbReference type="PROSITE" id="PS50240">
    <property type="entry name" value="TRYPSIN_DOM"/>
    <property type="match status" value="1"/>
</dbReference>
<dbReference type="Proteomes" id="UP001321473">
    <property type="component" value="Unassembled WGS sequence"/>
</dbReference>
<accession>A0AAQ4E418</accession>
<dbReference type="PANTHER" id="PTHR24256">
    <property type="entry name" value="TRYPTASE-RELATED"/>
    <property type="match status" value="1"/>
</dbReference>
<feature type="domain" description="Peptidase S1" evidence="3">
    <location>
        <begin position="1"/>
        <end position="218"/>
    </location>
</feature>
<dbReference type="PRINTS" id="PR00722">
    <property type="entry name" value="CHYMOTRYPSIN"/>
</dbReference>
<dbReference type="InterPro" id="IPR009003">
    <property type="entry name" value="Peptidase_S1_PA"/>
</dbReference>
<name>A0AAQ4E418_AMBAM</name>
<dbReference type="GO" id="GO:0006508">
    <property type="term" value="P:proteolysis"/>
    <property type="evidence" value="ECO:0007669"/>
    <property type="project" value="InterPro"/>
</dbReference>
<reference evidence="4 5" key="1">
    <citation type="journal article" date="2023" name="Arcadia Sci">
        <title>De novo assembly of a long-read Amblyomma americanum tick genome.</title>
        <authorList>
            <person name="Chou S."/>
            <person name="Poskanzer K.E."/>
            <person name="Rollins M."/>
            <person name="Thuy-Boun P.S."/>
        </authorList>
    </citation>
    <scope>NUCLEOTIDE SEQUENCE [LARGE SCALE GENOMIC DNA]</scope>
    <source>
        <strain evidence="4">F_SG_1</strain>
        <tissue evidence="4">Salivary glands</tissue>
    </source>
</reference>
<dbReference type="InterPro" id="IPR001314">
    <property type="entry name" value="Peptidase_S1A"/>
</dbReference>
<dbReference type="FunFam" id="2.40.10.10:FF:000002">
    <property type="entry name" value="Transmembrane protease serine"/>
    <property type="match status" value="1"/>
</dbReference>
<dbReference type="EMBL" id="JARKHS020022606">
    <property type="protein sequence ID" value="KAK8769441.1"/>
    <property type="molecule type" value="Genomic_DNA"/>
</dbReference>
<dbReference type="InterPro" id="IPR051487">
    <property type="entry name" value="Ser/Thr_Proteases_Immune/Dev"/>
</dbReference>
<dbReference type="AlphaFoldDB" id="A0AAQ4E418"/>
<protein>
    <recommendedName>
        <fullName evidence="3">Peptidase S1 domain-containing protein</fullName>
    </recommendedName>
</protein>
<evidence type="ECO:0000313" key="5">
    <source>
        <dbReference type="Proteomes" id="UP001321473"/>
    </source>
</evidence>
<dbReference type="GO" id="GO:0004252">
    <property type="term" value="F:serine-type endopeptidase activity"/>
    <property type="evidence" value="ECO:0007669"/>
    <property type="project" value="InterPro"/>
</dbReference>
<evidence type="ECO:0000313" key="4">
    <source>
        <dbReference type="EMBL" id="KAK8769441.1"/>
    </source>
</evidence>
<proteinExistence type="inferred from homology"/>
<dbReference type="CDD" id="cd00190">
    <property type="entry name" value="Tryp_SPc"/>
    <property type="match status" value="1"/>
</dbReference>
<evidence type="ECO:0000256" key="2">
    <source>
        <dbReference type="ARBA" id="ARBA00024195"/>
    </source>
</evidence>
<dbReference type="InterPro" id="IPR001254">
    <property type="entry name" value="Trypsin_dom"/>
</dbReference>